<evidence type="ECO:0000313" key="13">
    <source>
        <dbReference type="Proteomes" id="UP000292702"/>
    </source>
</evidence>
<sequence length="2011" mass="229414">MNILDISTLNLDEPPPHTSVNGHGAVHIPDDIAHTTDRYMLKLQAYAKSIPYSIEPNSQMQEMFEFILYRITQCVEAKDYDPGLVQWDSMVTYWMMLKYPIPKEKRIRLAVLYYHLCITPGIPSQIIGSCADNLITLTRSLKKLSVDDMRLPWKPLYNILSKDLFLKRRQFEISHTSWYMGYIAENIRRFYHPAAIEEMLSTFLPLMNGTSLSSMLASQYYLLTFLPMSHPQSYLPTLFRVWESMNSYMYDERMLSFLSRLAEMHVDPSVSDPARLSKILDDARSEDEGRPTWEKEDTPGKWRWSGIQQDVGIFSEREWDFLLCKCLASMEIPLADAGSLSTGPSADSQATFEINRLPKPEWRIPALARLIVYSMAPDGLPTPGSNVSTPFFTPLASGASTPLPRMNGHANGHGGLADYLSAPLGKGGHLKAKTYLAGCKALDSLAKFIASLEGFFHPTNSGSWTNDLSAFIKFIVYEFNKRWHEEQLSDCKTPTHRRLNLTMRRELVRSLRTVTLLAMFSQDNTTVSNIQSCLKSMSVMEPDLILHPILERAVPALEALVETQRTTAVIKALGAVAPALVCRDVYYGGAKHLLPVLELLLPGIDLNDPYKTFCTTSFLVEVSQYIKFGEVTDTEAAVASDLPQGLTLPNMPKLDITPLPNGVDSNMDERLSRDEEDSILRHSLGGFADWIAAFLRRVILLFENLPEEATGSAGGQTEVQLVDSVSGAFSQICVHLSEPLYDMVLNMVFDYACGNVRSNAVRAIHQLVECVANVSPQKTLDKFLAFCSGNIRAELDHGASSLRTTSPFSTPLPSDATLHWNLAILRGAMYNDGRATLKHKEELLSLFKLLHKKTLSKRGYSSSGKLLSSTLLTLTHTYPLENKFVNPDEWDSDDFRHNHHRYWGRLYKPEDVKLSWHVPSPEEIDFALQIFKEIVAPALDLLEELLRPGVVHDAVWRNDFCRHLSLVRNAFAGVPTLLKEFISPEELAKANATSDILHEIPEMIANIAPLKSGFVLDDASDPRHQYMIALKNRFGKFLHQASLSLQGQGEENTVDAVHMLIRSIRTYMLEYGDSRDSYYLQVDRYTSELNITRQYAGQKEWPRAIYVRRARLYHAARLHWNSVERKRAILQDQLIDDVTEWCLWHYATVRESCQSLLQTLCNSFDGLRRRSLPVLYKALEPGTDDDRMKGALWTLNASVFAKYAAGDHVLATEFIEKLFACQHNEKPSIQECVSSVAETALGSFLEPMYLIYGIDNKEVTEAYKSLRDCLAVPHDQSLVDKARAQRVVRVNLWNEGATKSVKSILRIAQSTTTHWKYSIVAVRLLRTLIRRDVPMEADHVKYLLERTHDSNATIRYYAQRAIMKISRFIKIRTLVRNPIDLALENNHNPLRRDVTVQDPSHDFTDKFLTQFKVPLDLTKARKEPVLQNQICMSSGWLVWPETYPAFLAPDSTQFSPPSWEEGSQEALKALREVTLKPSFWKDLSTHYSSENHSDVCVQDNISCVKSIFQVLHDEPFEALRPTIEKLLDDTEKNKQRGAAEFLAGVIGGSKHWPTDKQMKLWEWFVPYIPKILGLRNNDVIPIWTSFLSYIFTSRDPRRVQPLIDEIIKDFNTTDFNSESTTDTVRTLCYFRALYEQLGWKFSAWVDDTLRRYWRDITCEHDDVLAYISEFMTISAKMMWQPNPSECTAETLVRECRLLPADEDVMGVRGLFHEGRTLELAKKFKTWRGERLPGVRAFQSTYDRQVRPLSVGVLVCRWLFQSIHDTIAISAFDYILPLMPELFRFTEINDNDDLAHRAKVLLNRMCGIIPPRPLINPVLDAMFNAIQTSPSWRVRLKILPLVQVYYFRQGPVISDIKVVELLEVICRCLDDEVVEVREMAATTLSGILRVSPRRSVVALKDRFVRLLKNSTLPDRKSPVYNSALRQRHAAILGICALVDSYPYTVEKWMPDLLTNVLAEHTYDPIPISTTVRKCARNFRKTHQDTWHEDSKRFTEDQLVALSTLFTGSSYYA</sequence>
<dbReference type="GO" id="GO:0016607">
    <property type="term" value="C:nuclear speck"/>
    <property type="evidence" value="ECO:0007669"/>
    <property type="project" value="UniProtKB-SubCell"/>
</dbReference>
<keyword evidence="5" id="KW-0677">Repeat</keyword>
<dbReference type="GO" id="GO:0010499">
    <property type="term" value="P:proteasomal ubiquitin-independent protein catabolic process"/>
    <property type="evidence" value="ECO:0007669"/>
    <property type="project" value="TreeGrafter"/>
</dbReference>
<evidence type="ECO:0000256" key="7">
    <source>
        <dbReference type="ARBA" id="ARBA00023204"/>
    </source>
</evidence>
<evidence type="ECO:0000256" key="5">
    <source>
        <dbReference type="ARBA" id="ARBA00022737"/>
    </source>
</evidence>
<keyword evidence="7" id="KW-0234">DNA repair</keyword>
<dbReference type="GO" id="GO:0070628">
    <property type="term" value="F:proteasome binding"/>
    <property type="evidence" value="ECO:0007669"/>
    <property type="project" value="InterPro"/>
</dbReference>
<dbReference type="GO" id="GO:0005829">
    <property type="term" value="C:cytosol"/>
    <property type="evidence" value="ECO:0007669"/>
    <property type="project" value="TreeGrafter"/>
</dbReference>
<dbReference type="InterPro" id="IPR021843">
    <property type="entry name" value="PSME4_C"/>
</dbReference>
<reference evidence="12 13" key="1">
    <citation type="submission" date="2018-11" db="EMBL/GenBank/DDBJ databases">
        <title>Genome assembly of Steccherinum ochraceum LE-BIN_3174, the white-rot fungus of the Steccherinaceae family (The Residual Polyporoid clade, Polyporales, Basidiomycota).</title>
        <authorList>
            <person name="Fedorova T.V."/>
            <person name="Glazunova O.A."/>
            <person name="Landesman E.O."/>
            <person name="Moiseenko K.V."/>
            <person name="Psurtseva N.V."/>
            <person name="Savinova O.S."/>
            <person name="Shakhova N.V."/>
            <person name="Tyazhelova T.V."/>
            <person name="Vasina D.V."/>
        </authorList>
    </citation>
    <scope>NUCLEOTIDE SEQUENCE [LARGE SCALE GENOMIC DNA]</scope>
    <source>
        <strain evidence="12 13">LE-BIN_3174</strain>
    </source>
</reference>
<dbReference type="InterPro" id="IPR055455">
    <property type="entry name" value="HEAT_PSME4"/>
</dbReference>
<dbReference type="Pfam" id="PF16507">
    <property type="entry name" value="HEAT_PSME4_mid"/>
    <property type="match status" value="1"/>
</dbReference>
<evidence type="ECO:0000259" key="10">
    <source>
        <dbReference type="Pfam" id="PF16507"/>
    </source>
</evidence>
<comment type="similarity">
    <text evidence="3">Belongs to the BLM10 family.</text>
</comment>
<evidence type="ECO:0000256" key="4">
    <source>
        <dbReference type="ARBA" id="ARBA00022490"/>
    </source>
</evidence>
<comment type="caution">
    <text evidence="12">The sequence shown here is derived from an EMBL/GenBank/DDBJ whole genome shotgun (WGS) entry which is preliminary data.</text>
</comment>
<dbReference type="Pfam" id="PF11919">
    <property type="entry name" value="PSME4_C"/>
    <property type="match status" value="1"/>
</dbReference>
<evidence type="ECO:0000256" key="6">
    <source>
        <dbReference type="ARBA" id="ARBA00022763"/>
    </source>
</evidence>
<accession>A0A4R0RXE2</accession>
<evidence type="ECO:0000256" key="1">
    <source>
        <dbReference type="ARBA" id="ARBA00004324"/>
    </source>
</evidence>
<dbReference type="Proteomes" id="UP000292702">
    <property type="component" value="Unassembled WGS sequence"/>
</dbReference>
<keyword evidence="4" id="KW-0963">Cytoplasm</keyword>
<keyword evidence="6" id="KW-0227">DNA damage</keyword>
<evidence type="ECO:0008006" key="14">
    <source>
        <dbReference type="Google" id="ProtNLM"/>
    </source>
</evidence>
<dbReference type="GO" id="GO:0006281">
    <property type="term" value="P:DNA repair"/>
    <property type="evidence" value="ECO:0007669"/>
    <property type="project" value="UniProtKB-KW"/>
</dbReference>
<dbReference type="PANTHER" id="PTHR32170">
    <property type="entry name" value="PROTEASOME ACTIVATOR COMPLEX SUBUNIT 4"/>
    <property type="match status" value="1"/>
</dbReference>
<dbReference type="SUPFAM" id="SSF48371">
    <property type="entry name" value="ARM repeat"/>
    <property type="match status" value="1"/>
</dbReference>
<proteinExistence type="inferred from homology"/>
<comment type="subcellular location">
    <subcellularLocation>
        <location evidence="2">Cytoplasm</location>
    </subcellularLocation>
    <subcellularLocation>
        <location evidence="1">Nucleus speckle</location>
    </subcellularLocation>
</comment>
<dbReference type="Gene3D" id="1.25.10.10">
    <property type="entry name" value="Leucine-rich Repeat Variant"/>
    <property type="match status" value="2"/>
</dbReference>
<feature type="domain" description="Proteasome activator Blm10 middle HEAT repeats region" evidence="10">
    <location>
        <begin position="445"/>
        <end position="978"/>
    </location>
</feature>
<dbReference type="InterPro" id="IPR016024">
    <property type="entry name" value="ARM-type_fold"/>
</dbReference>
<dbReference type="GO" id="GO:0016504">
    <property type="term" value="F:peptidase activator activity"/>
    <property type="evidence" value="ECO:0007669"/>
    <property type="project" value="InterPro"/>
</dbReference>
<dbReference type="STRING" id="92696.A0A4R0RXE2"/>
<evidence type="ECO:0000256" key="2">
    <source>
        <dbReference type="ARBA" id="ARBA00004496"/>
    </source>
</evidence>
<gene>
    <name evidence="12" type="ORF">EIP91_002403</name>
</gene>
<organism evidence="12 13">
    <name type="scientific">Steccherinum ochraceum</name>
    <dbReference type="NCBI Taxonomy" id="92696"/>
    <lineage>
        <taxon>Eukaryota</taxon>
        <taxon>Fungi</taxon>
        <taxon>Dikarya</taxon>
        <taxon>Basidiomycota</taxon>
        <taxon>Agaricomycotina</taxon>
        <taxon>Agaricomycetes</taxon>
        <taxon>Polyporales</taxon>
        <taxon>Steccherinaceae</taxon>
        <taxon>Steccherinum</taxon>
    </lineage>
</organism>
<name>A0A4R0RXE2_9APHY</name>
<dbReference type="PANTHER" id="PTHR32170:SF3">
    <property type="entry name" value="PROTEASOME ACTIVATOR COMPLEX SUBUNIT 4"/>
    <property type="match status" value="1"/>
</dbReference>
<dbReference type="InterPro" id="IPR032430">
    <property type="entry name" value="Blm10_mid"/>
</dbReference>
<evidence type="ECO:0000256" key="8">
    <source>
        <dbReference type="ARBA" id="ARBA00023242"/>
    </source>
</evidence>
<evidence type="ECO:0000259" key="11">
    <source>
        <dbReference type="Pfam" id="PF23096"/>
    </source>
</evidence>
<dbReference type="Pfam" id="PF23096">
    <property type="entry name" value="HEAT_PSME4"/>
    <property type="match status" value="1"/>
</dbReference>
<dbReference type="OrthoDB" id="17907at2759"/>
<evidence type="ECO:0000256" key="3">
    <source>
        <dbReference type="ARBA" id="ARBA00005739"/>
    </source>
</evidence>
<feature type="domain" description="Proteasome activator complex subunit 4-like HEAT repeat-like" evidence="11">
    <location>
        <begin position="1433"/>
        <end position="1618"/>
    </location>
</feature>
<evidence type="ECO:0000259" key="9">
    <source>
        <dbReference type="Pfam" id="PF11919"/>
    </source>
</evidence>
<dbReference type="InterPro" id="IPR035309">
    <property type="entry name" value="PSME4"/>
</dbReference>
<keyword evidence="8" id="KW-0539">Nucleus</keyword>
<keyword evidence="13" id="KW-1185">Reference proteome</keyword>
<evidence type="ECO:0000313" key="12">
    <source>
        <dbReference type="EMBL" id="TCD70679.1"/>
    </source>
</evidence>
<feature type="domain" description="Proteasome activator complex subunit 4 C-terminal" evidence="9">
    <location>
        <begin position="1924"/>
        <end position="2011"/>
    </location>
</feature>
<dbReference type="InterPro" id="IPR011989">
    <property type="entry name" value="ARM-like"/>
</dbReference>
<protein>
    <recommendedName>
        <fullName evidence="14">Proteasome activator Blm10 mid region domain-containing protein</fullName>
    </recommendedName>
</protein>
<dbReference type="EMBL" id="RWJN01000017">
    <property type="protein sequence ID" value="TCD70679.1"/>
    <property type="molecule type" value="Genomic_DNA"/>
</dbReference>